<evidence type="ECO:0000256" key="2">
    <source>
        <dbReference type="SAM" id="SignalP"/>
    </source>
</evidence>
<keyword evidence="2" id="KW-0732">Signal</keyword>
<reference evidence="4 5" key="1">
    <citation type="submission" date="2019-12" db="EMBL/GenBank/DDBJ databases">
        <title>Functional and genomic insights into the Sphingobium yanoikuyae YC-JY1, a bacterium efficiently degrading bisphenol A.</title>
        <authorList>
            <person name="Jia Y."/>
            <person name="Li X."/>
            <person name="Wang J."/>
            <person name="Eltoukhy A."/>
            <person name="Lamraoui I."/>
            <person name="Yan Y."/>
        </authorList>
    </citation>
    <scope>NUCLEOTIDE SEQUENCE [LARGE SCALE GENOMIC DNA]</scope>
    <source>
        <strain evidence="4 5">YC-JY1</strain>
    </source>
</reference>
<dbReference type="EMBL" id="CP047218">
    <property type="protein sequence ID" value="QHD65921.1"/>
    <property type="molecule type" value="Genomic_DNA"/>
</dbReference>
<gene>
    <name evidence="4" type="ORF">GS397_01775</name>
    <name evidence="3" type="ORF">N5J77_20975</name>
</gene>
<evidence type="ECO:0000313" key="4">
    <source>
        <dbReference type="EMBL" id="QHD65921.1"/>
    </source>
</evidence>
<dbReference type="AlphaFoldDB" id="A0A6P1GDY3"/>
<feature type="chain" id="PRO_5026688601" description="Tricorn protease C1 domain-containing protein" evidence="2">
    <location>
        <begin position="26"/>
        <end position="244"/>
    </location>
</feature>
<dbReference type="RefSeq" id="WP_159365490.1">
    <property type="nucleotide sequence ID" value="NZ_CP047218.1"/>
</dbReference>
<evidence type="ECO:0000313" key="3">
    <source>
        <dbReference type="EMBL" id="MDH2133612.1"/>
    </source>
</evidence>
<dbReference type="Proteomes" id="UP001162318">
    <property type="component" value="Unassembled WGS sequence"/>
</dbReference>
<reference evidence="3" key="2">
    <citation type="submission" date="2022-09" db="EMBL/GenBank/DDBJ databases">
        <title>Intensive care unit water sources are persistently colonized with multi-drug resistant bacteria and are the site of extensive horizontal gene transfer of antibiotic resistance genes.</title>
        <authorList>
            <person name="Diorio-Toth L."/>
        </authorList>
    </citation>
    <scope>NUCLEOTIDE SEQUENCE</scope>
    <source>
        <strain evidence="3">GD03659</strain>
    </source>
</reference>
<evidence type="ECO:0008006" key="6">
    <source>
        <dbReference type="Google" id="ProtNLM"/>
    </source>
</evidence>
<name>A0A6P1GDY3_SPHYA</name>
<evidence type="ECO:0000313" key="5">
    <source>
        <dbReference type="Proteomes" id="UP000464086"/>
    </source>
</evidence>
<sequence length="244" mass="26554">MNDGEMGIYRLIAVLTLLLTSEANAQSTDVAPPSFDASAAWLSFEKLLHENYGYFNRPGIDGDAILATFAEKAKAACSDKEFIDTLQLISHNFADPHFIVGPFDADDWAIIPTSSDLFGIYDGASFRIDEVRGGGDATTKGVRSGMMLLRIDDQPPRIAIEEITGRAFSELSPAQIGFAFNVALAGHRRRPRKLDVLDGDKQRSSRWPPRPTKRTALPTDSFWKSSAGASLASSGSTIRLVSKS</sequence>
<evidence type="ECO:0000256" key="1">
    <source>
        <dbReference type="SAM" id="MobiDB-lite"/>
    </source>
</evidence>
<accession>A0A6P1GDY3</accession>
<feature type="region of interest" description="Disordered" evidence="1">
    <location>
        <begin position="197"/>
        <end position="220"/>
    </location>
</feature>
<protein>
    <recommendedName>
        <fullName evidence="6">Tricorn protease C1 domain-containing protein</fullName>
    </recommendedName>
</protein>
<proteinExistence type="predicted"/>
<organism evidence="4 5">
    <name type="scientific">Sphingobium yanoikuyae</name>
    <name type="common">Sphingomonas yanoikuyae</name>
    <dbReference type="NCBI Taxonomy" id="13690"/>
    <lineage>
        <taxon>Bacteria</taxon>
        <taxon>Pseudomonadati</taxon>
        <taxon>Pseudomonadota</taxon>
        <taxon>Alphaproteobacteria</taxon>
        <taxon>Sphingomonadales</taxon>
        <taxon>Sphingomonadaceae</taxon>
        <taxon>Sphingobium</taxon>
    </lineage>
</organism>
<feature type="signal peptide" evidence="2">
    <location>
        <begin position="1"/>
        <end position="25"/>
    </location>
</feature>
<dbReference type="Proteomes" id="UP000464086">
    <property type="component" value="Chromosome"/>
</dbReference>
<dbReference type="Gene3D" id="3.30.750.44">
    <property type="match status" value="1"/>
</dbReference>
<dbReference type="EMBL" id="JAOCKX010000038">
    <property type="protein sequence ID" value="MDH2133612.1"/>
    <property type="molecule type" value="Genomic_DNA"/>
</dbReference>